<evidence type="ECO:0000313" key="2">
    <source>
        <dbReference type="EMBL" id="AJP58949.1"/>
    </source>
</evidence>
<accession>A0ABN4FTC1</accession>
<name>A0ABN4FTC1_9BURK</name>
<evidence type="ECO:0000313" key="3">
    <source>
        <dbReference type="Proteomes" id="UP000035085"/>
    </source>
</evidence>
<reference evidence="3" key="1">
    <citation type="submission" date="2015-02" db="EMBL/GenBank/DDBJ databases">
        <title>Complete Genome Sequencing of Pandoraea vervacti NS15 sp. nov.</title>
        <authorList>
            <person name="Chan K.-G."/>
        </authorList>
    </citation>
    <scope>NUCLEOTIDE SEQUENCE [LARGE SCALE GENOMIC DNA]</scope>
    <source>
        <strain evidence="3">NS15</strain>
    </source>
</reference>
<feature type="compositionally biased region" description="Polar residues" evidence="1">
    <location>
        <begin position="7"/>
        <end position="21"/>
    </location>
</feature>
<protein>
    <submittedName>
        <fullName evidence="2">Uncharacterized protein</fullName>
    </submittedName>
</protein>
<sequence>MKMKTKAVTQSDSVAQSSTEAGVTELKTHEVDQVSGGAGYVKPGGVFSLTNPSATLPRKSNQYYQAS</sequence>
<organism evidence="2 3">
    <name type="scientific">Pandoraea vervacti</name>
    <dbReference type="NCBI Taxonomy" id="656178"/>
    <lineage>
        <taxon>Bacteria</taxon>
        <taxon>Pseudomonadati</taxon>
        <taxon>Pseudomonadota</taxon>
        <taxon>Betaproteobacteria</taxon>
        <taxon>Burkholderiales</taxon>
        <taxon>Burkholderiaceae</taxon>
        <taxon>Pandoraea</taxon>
    </lineage>
</organism>
<evidence type="ECO:0000256" key="1">
    <source>
        <dbReference type="SAM" id="MobiDB-lite"/>
    </source>
</evidence>
<feature type="compositionally biased region" description="Polar residues" evidence="1">
    <location>
        <begin position="48"/>
        <end position="67"/>
    </location>
</feature>
<dbReference type="RefSeq" id="WP_044457260.1">
    <property type="nucleotide sequence ID" value="NZ_CP010897.2"/>
</dbReference>
<gene>
    <name evidence="2" type="ORF">UC34_22430</name>
</gene>
<dbReference type="EMBL" id="CP010897">
    <property type="protein sequence ID" value="AJP58949.1"/>
    <property type="molecule type" value="Genomic_DNA"/>
</dbReference>
<feature type="region of interest" description="Disordered" evidence="1">
    <location>
        <begin position="1"/>
        <end position="67"/>
    </location>
</feature>
<dbReference type="Proteomes" id="UP000035085">
    <property type="component" value="Chromosome"/>
</dbReference>
<keyword evidence="3" id="KW-1185">Reference proteome</keyword>
<proteinExistence type="predicted"/>